<dbReference type="GO" id="GO:0016740">
    <property type="term" value="F:transferase activity"/>
    <property type="evidence" value="ECO:0007669"/>
    <property type="project" value="UniProtKB-KW"/>
</dbReference>
<comment type="caution">
    <text evidence="2">The sequence shown here is derived from an EMBL/GenBank/DDBJ whole genome shotgun (WGS) entry which is preliminary data.</text>
</comment>
<name>A0A369JZQ1_HYPMA</name>
<dbReference type="Proteomes" id="UP000076154">
    <property type="component" value="Unassembled WGS sequence"/>
</dbReference>
<accession>A0A369JZQ1</accession>
<dbReference type="InterPro" id="IPR029062">
    <property type="entry name" value="Class_I_gatase-like"/>
</dbReference>
<dbReference type="InterPro" id="IPR044992">
    <property type="entry name" value="ChyE-like"/>
</dbReference>
<dbReference type="STRING" id="39966.A0A369JZQ1"/>
<dbReference type="FunCoup" id="A0A369JZQ1">
    <property type="interactions" value="227"/>
</dbReference>
<evidence type="ECO:0000313" key="2">
    <source>
        <dbReference type="EMBL" id="RDB26710.1"/>
    </source>
</evidence>
<gene>
    <name evidence="2" type="ORF">Hypma_005345</name>
</gene>
<dbReference type="SUPFAM" id="SSF52317">
    <property type="entry name" value="Class I glutamine amidotransferase-like"/>
    <property type="match status" value="1"/>
</dbReference>
<dbReference type="InterPro" id="IPR017926">
    <property type="entry name" value="GATASE"/>
</dbReference>
<keyword evidence="3" id="KW-1185">Reference proteome</keyword>
<dbReference type="PANTHER" id="PTHR42695">
    <property type="entry name" value="GLUTAMINE AMIDOTRANSFERASE YLR126C-RELATED"/>
    <property type="match status" value="1"/>
</dbReference>
<dbReference type="EMBL" id="LUEZ02000023">
    <property type="protein sequence ID" value="RDB26710.1"/>
    <property type="molecule type" value="Genomic_DNA"/>
</dbReference>
<sequence length="265" mass="29011">MSKSSSPTKLALLVCGSLTGSLKDTYGDYTAVFGEFLQRALPKDVKFILDPYDVVFKMEYPPEDKIDTYEGIIYTGSAASAYEDVEWINKLVSYTAHIAKDKPNVKLIGICFGHQIIGRALGAECVPNNGKWEVGPTTLDLTELGKELFGVETLNIQQMHRDHVPTLPPNVQLLASTPVSYNQGMVRFTANPESAQRKLNDVQIFTLQGHPEFVEGLVTGLVEVRAKSGIIDAETAADSERRKGWRNDGVPVIGKAIWGILGVTA</sequence>
<feature type="domain" description="Glutamine amidotransferase" evidence="1">
    <location>
        <begin position="56"/>
        <end position="215"/>
    </location>
</feature>
<dbReference type="AlphaFoldDB" id="A0A369JZQ1"/>
<dbReference type="PANTHER" id="PTHR42695:SF5">
    <property type="entry name" value="GLUTAMINE AMIDOTRANSFERASE YLR126C-RELATED"/>
    <property type="match status" value="1"/>
</dbReference>
<evidence type="ECO:0000259" key="1">
    <source>
        <dbReference type="Pfam" id="PF00117"/>
    </source>
</evidence>
<protein>
    <submittedName>
        <fullName evidence="2">Glutamine amidotransferase-like protein C13C5.04</fullName>
    </submittedName>
</protein>
<evidence type="ECO:0000313" key="3">
    <source>
        <dbReference type="Proteomes" id="UP000076154"/>
    </source>
</evidence>
<dbReference type="PROSITE" id="PS51273">
    <property type="entry name" value="GATASE_TYPE_1"/>
    <property type="match status" value="1"/>
</dbReference>
<reference evidence="2" key="1">
    <citation type="submission" date="2018-04" db="EMBL/GenBank/DDBJ databases">
        <title>Whole genome sequencing of Hypsizygus marmoreus.</title>
        <authorList>
            <person name="Choi I.-G."/>
            <person name="Min B."/>
            <person name="Kim J.-G."/>
            <person name="Kim S."/>
            <person name="Oh Y.-L."/>
            <person name="Kong W.-S."/>
            <person name="Park H."/>
            <person name="Jeong J."/>
            <person name="Song E.-S."/>
        </authorList>
    </citation>
    <scope>NUCLEOTIDE SEQUENCE [LARGE SCALE GENOMIC DNA]</scope>
    <source>
        <strain evidence="2">51987-8</strain>
    </source>
</reference>
<dbReference type="Gene3D" id="3.40.50.880">
    <property type="match status" value="1"/>
</dbReference>
<dbReference type="GO" id="GO:0005634">
    <property type="term" value="C:nucleus"/>
    <property type="evidence" value="ECO:0007669"/>
    <property type="project" value="TreeGrafter"/>
</dbReference>
<dbReference type="CDD" id="cd01741">
    <property type="entry name" value="GATase1_1"/>
    <property type="match status" value="1"/>
</dbReference>
<proteinExistence type="predicted"/>
<dbReference type="OrthoDB" id="92161at2759"/>
<dbReference type="Pfam" id="PF00117">
    <property type="entry name" value="GATase"/>
    <property type="match status" value="1"/>
</dbReference>
<organism evidence="2 3">
    <name type="scientific">Hypsizygus marmoreus</name>
    <name type="common">White beech mushroom</name>
    <name type="synonym">Agaricus marmoreus</name>
    <dbReference type="NCBI Taxonomy" id="39966"/>
    <lineage>
        <taxon>Eukaryota</taxon>
        <taxon>Fungi</taxon>
        <taxon>Dikarya</taxon>
        <taxon>Basidiomycota</taxon>
        <taxon>Agaricomycotina</taxon>
        <taxon>Agaricomycetes</taxon>
        <taxon>Agaricomycetidae</taxon>
        <taxon>Agaricales</taxon>
        <taxon>Tricholomatineae</taxon>
        <taxon>Lyophyllaceae</taxon>
        <taxon>Hypsizygus</taxon>
    </lineage>
</organism>
<dbReference type="InParanoid" id="A0A369JZQ1"/>
<dbReference type="GO" id="GO:0005829">
    <property type="term" value="C:cytosol"/>
    <property type="evidence" value="ECO:0007669"/>
    <property type="project" value="TreeGrafter"/>
</dbReference>